<reference evidence="2 3" key="1">
    <citation type="journal article" date="2016" name="J. Gen. Virol.">
        <title>Comprehensive annotation of Glossina pallidipes salivary gland hypertrophy virus from Ethiopian tsetse flies: a proteogenomics approach.</title>
        <authorList>
            <person name="Abd-Alla A.M."/>
            <person name="Kariithi H.M."/>
            <person name="Cousserans F."/>
            <person name="Parker N.J."/>
            <person name="Ince I.A."/>
            <person name="Scully E.D."/>
            <person name="Boeren S."/>
            <person name="Geib S.M."/>
            <person name="Mekonnen S."/>
            <person name="Vlak J.M."/>
            <person name="Parker A.G."/>
            <person name="Vreysen M.J."/>
            <person name="Bergoin M."/>
        </authorList>
    </citation>
    <scope>NUCLEOTIDE SEQUENCE [LARGE SCALE GENOMIC DNA]</scope>
    <source>
        <strain evidence="2 3">Ethiopian</strain>
    </source>
</reference>
<dbReference type="EMBL" id="KU050077">
    <property type="protein sequence ID" value="AMB48650.1"/>
    <property type="molecule type" value="Genomic_DNA"/>
</dbReference>
<protein>
    <submittedName>
        <fullName evidence="2">LEF3-like protein</fullName>
    </submittedName>
</protein>
<organism evidence="2 3">
    <name type="scientific">Glossina hytrovirus (isolate Glossina pallidipes/Ethiopia/Seibersdorf/-)</name>
    <name type="common">GHV</name>
    <dbReference type="NCBI Taxonomy" id="379529"/>
    <lineage>
        <taxon>Viruses</taxon>
        <taxon>Viruses incertae sedis</taxon>
        <taxon>Naldaviricetes</taxon>
        <taxon>Lefavirales</taxon>
        <taxon>Hytrosaviridae</taxon>
        <taxon>Glossinavirus</taxon>
        <taxon>Glossinavirus glopallidipedis</taxon>
    </lineage>
</organism>
<feature type="region of interest" description="Disordered" evidence="1">
    <location>
        <begin position="863"/>
        <end position="891"/>
    </location>
</feature>
<feature type="compositionally biased region" description="Polar residues" evidence="1">
    <location>
        <begin position="868"/>
        <end position="890"/>
    </location>
</feature>
<proteinExistence type="predicted"/>
<evidence type="ECO:0000313" key="2">
    <source>
        <dbReference type="EMBL" id="AMB48650.1"/>
    </source>
</evidence>
<sequence length="1728" mass="201070">MSSEFSEINIFKNEKVDNIYNNYRVRLQLLLGNVINEKNITKSDSQQIDKTINDFIQQFLNLITHYDDKGENKLIQLLLLCNLASREKSNNDSIKQFHYMIGTIDGSQKSLIYLTLEGFVILQLVIYCRYLKFRNSMFLPNSTPSIFLINTNGMLFKRLTIDVDIDSTIYVSSENKLMNVITAIVRKYITCGNILITQNIGDGGTTDSFHIITEQQFDYLTQKYLFDQVCSDVNNLLNNPKNVKIDYVHTWCMPYARSHTPTYVVRYKKMSVPNFINYTDLLSFSKSLIFEQITHPIMPDIFFNCMPIDVSYETHNIYSCLSPIEYYNNNQLLSIGNSSSIFNNSLSKIILLTERPKCGVLSQNAMICELKLPTDNLIFFQFKKFINKYQYLYLNEDTVISLSNISLLMTGCSLLLNPNIVMKNGSKNVNDKMTNPFNVFNDAINSKNLQEENNSYIEFYNVLTLSTLEFRNDKQIFEINDIYNQFSSTQTSCSIDVVSHVENADDIETNIESVSDNYQPSQSRMLDFSIRMQDQFKSCKRTSSGTLAYFEPQNSTMKSTNIKFIKKMFRDTENRKYDFQFNPRGIEYLAGLLRKFEDTLHKQLPELLKNIYLIHDGDVNLISGLYLRFCHINNIRSCLSPEELDLLRLNIEQAGLIRKDTDWAHYSNNEQSNLTELEPCPGAKLYFPQLFSTVKYMWGSLDLYEKILLHILYMLIYESNATAVISLAMAANLKLSTQLSPIEILSILLGICSYYENDEILWPNDFCHLITKFTILQNNNPFDFNGNEDEFFNINSIVKSISMCFNFSPIVYFLSNFQYADENLNYINRTILFLKHFRHTATTMKPKKSKSKKKKQSEPLPFIDLDENTNMNEPEQDLPTATVSSSSSGNPRDKKEVNIYYKYLDDYTEIVTRYVFKYIICGYKNVNFHFVYSGNDFLNISGCGFRPDDLKARPTTEPSSYSFWYLRDPGIYNAWTCHFERHSPALITRLYIRIPKFMPQISELFDTFNIPMRNYLFDRLLKLIHFTKYITLQRNLPIFLSTIYDPKQVYKNSPIKLDIDCIQINTADFCLDKMVVPEELFFELCNESEQYKNLFKFYKWLYFIICRYSNSFKFKMNPYNFIMPTLLFNSTINMNKKNDKQYEFYSLDKTLEGDEEEEAPSSTIDLNDSDLLPNANIKNMLKKICTNDNLYHLKSKIDLISPEDALSLLVMRKHVENLQTEEQQQSTSTAAEVTINDLEEQVLLKLEDTNINTMTSNILENLTGDGIIREFFNSSLSDTLNTISDDNFNFYILKNGGHRLNVFLLCVLSWIIRCYHEHSYSDTKFFRQIAQSRQILYNELSHLCRKYFGNFVENRNITQMANLFNKFCDSTRINFDFDKFNIKFHYGFKLNDIESIGIIENNTTLSSIRTDIDIGLCNLMYQAQFCYNTIVDLTKYWVSVTHPINQNRIAGLFLNRTSTGKSKYMDQMLKVVFLTNTSKTITAAEMDNDADRQLSNLANTNLLLVVDEVTNLGTKFKLLCNNTTLSIRRLYEPDTITLQIHAHLVLTTNNDPSCQDIAVVARLRIFDRKFQYVQANDNVKISRDNAICHVDVQDVNNNLGTQLILERLPRSTETPGDIGSFMLIWLLVPMFHNNITMPISLSMSNVMRKLQDRFNYANIPKYLIKERIVYPTHTPIKKEEFKTLISARLNTMKQYVNITNVQVIIKELFDINSAYVNDEDDTVLLGVQ</sequence>
<gene>
    <name evidence="2" type="ORF">GpSGHVEth046</name>
</gene>
<organismHost>
    <name type="scientific">Glossina</name>
    <name type="common">tsetse flies</name>
    <dbReference type="NCBI Taxonomy" id="7393"/>
</organismHost>
<accession>A0A0Y0M3D5</accession>
<evidence type="ECO:0000313" key="3">
    <source>
        <dbReference type="Proteomes" id="UP000282469"/>
    </source>
</evidence>
<name>A0A0Y0M3D5_GHVS</name>
<dbReference type="Proteomes" id="UP000282469">
    <property type="component" value="Segment"/>
</dbReference>
<evidence type="ECO:0000256" key="1">
    <source>
        <dbReference type="SAM" id="MobiDB-lite"/>
    </source>
</evidence>